<feature type="transmembrane region" description="Helical" evidence="8">
    <location>
        <begin position="509"/>
        <end position="530"/>
    </location>
</feature>
<dbReference type="STRING" id="237258.SAMN04489756_103121"/>
<keyword evidence="3" id="KW-0813">Transport</keyword>
<keyword evidence="11" id="KW-1185">Reference proteome</keyword>
<evidence type="ECO:0000259" key="9">
    <source>
        <dbReference type="PROSITE" id="PS51202"/>
    </source>
</evidence>
<keyword evidence="7 8" id="KW-0472">Membrane</keyword>
<proteinExistence type="inferred from homology"/>
<dbReference type="GO" id="GO:0008324">
    <property type="term" value="F:monoatomic cation transmembrane transporter activity"/>
    <property type="evidence" value="ECO:0007669"/>
    <property type="project" value="InterPro"/>
</dbReference>
<name>A0A1E5UB64_9FLAO</name>
<dbReference type="InterPro" id="IPR050144">
    <property type="entry name" value="AAE_transporter"/>
</dbReference>
<dbReference type="EMBL" id="MKGI01000079">
    <property type="protein sequence ID" value="OEL10156.1"/>
    <property type="molecule type" value="Genomic_DNA"/>
</dbReference>
<dbReference type="NCBIfam" id="TIGR01625">
    <property type="entry name" value="YidE_YbjL_dupl"/>
    <property type="match status" value="2"/>
</dbReference>
<dbReference type="InterPro" id="IPR006512">
    <property type="entry name" value="YidE_YbjL"/>
</dbReference>
<keyword evidence="5 8" id="KW-0812">Transmembrane</keyword>
<sequence>MFEWLKTLLFPTEDPSVIQSLVTIMLAIGTGVFFGRLKMGKITFGVSAVMFTGLILGHFGYRMNEEIFDFIRDFGLILFVYGIGLQVGPSFFSSFRNEGLKFNILAVSTVLFGGFITFLLFKFTGVSIENLVGIMSGAVTNTPGLGAAKNTIVELKNQFPDKTFDDPTIGYAITYPLGVFGIIGVIILSKVLLKIHPDVEMRKFRMNKINREEPLIHKKLRVTNPQYFGIPLGEVINSIGHEIVVSRLKHSGEVSVFSPKLDTELQDRDVLMIVGKEADLQDFIKKVGRPSTDSFIESDSDINKKNIFVTKPSAVHKTLSDLDLYNAYDVKVTRVFRAGKEMIPRPSLELFYGDILRVIGTDQGIKEAEKIIGNQEKKLIEPDFLSLFGGLLIGIIVGSIPLVIPGLPIPLKLGFAAGPLIVALLISRYGGISFIHSYINNGATYFMKDLGICLFFAAVGIHAGEGFYENFIKYNGWLWILYGSAVTFIPLILMVIVGRFFLKINYLQLVGIMSGSYTDPAALSFSTNYLDSDIPIQSYAQVYPLVTIARIFTASLLILLLT</sequence>
<feature type="transmembrane region" description="Helical" evidence="8">
    <location>
        <begin position="480"/>
        <end position="502"/>
    </location>
</feature>
<dbReference type="InterPro" id="IPR036721">
    <property type="entry name" value="RCK_C_sf"/>
</dbReference>
<evidence type="ECO:0000256" key="1">
    <source>
        <dbReference type="ARBA" id="ARBA00004651"/>
    </source>
</evidence>
<evidence type="ECO:0000313" key="10">
    <source>
        <dbReference type="EMBL" id="OEL10156.1"/>
    </source>
</evidence>
<dbReference type="Pfam" id="PF02080">
    <property type="entry name" value="TrkA_C"/>
    <property type="match status" value="1"/>
</dbReference>
<comment type="similarity">
    <text evidence="2">Belongs to the AAE transporter (TC 2.A.81) family.</text>
</comment>
<keyword evidence="6 8" id="KW-1133">Transmembrane helix</keyword>
<comment type="subcellular location">
    <subcellularLocation>
        <location evidence="1">Cell membrane</location>
        <topology evidence="1">Multi-pass membrane protein</topology>
    </subcellularLocation>
</comment>
<dbReference type="AlphaFoldDB" id="A0A1E5UB64"/>
<dbReference type="OrthoDB" id="9155749at2"/>
<dbReference type="KEGG" id="cnr:EB819_09305"/>
<dbReference type="PANTHER" id="PTHR30445:SF3">
    <property type="entry name" value="TRANSPORT PROTEIN YIDE-RELATED"/>
    <property type="match status" value="1"/>
</dbReference>
<dbReference type="RefSeq" id="WP_069800708.1">
    <property type="nucleotide sequence ID" value="NZ_CP034157.1"/>
</dbReference>
<evidence type="ECO:0000256" key="6">
    <source>
        <dbReference type="ARBA" id="ARBA00022989"/>
    </source>
</evidence>
<dbReference type="Proteomes" id="UP000095601">
    <property type="component" value="Unassembled WGS sequence"/>
</dbReference>
<evidence type="ECO:0000256" key="8">
    <source>
        <dbReference type="SAM" id="Phobius"/>
    </source>
</evidence>
<feature type="transmembrane region" description="Helical" evidence="8">
    <location>
        <begin position="416"/>
        <end position="438"/>
    </location>
</feature>
<evidence type="ECO:0000256" key="2">
    <source>
        <dbReference type="ARBA" id="ARBA00009854"/>
    </source>
</evidence>
<dbReference type="PATRIC" id="fig|237258.4.peg.1030"/>
<protein>
    <submittedName>
        <fullName evidence="10">AspT/YidE/YbjL antiporter duplication domain protein</fullName>
    </submittedName>
</protein>
<gene>
    <name evidence="10" type="ORF">BHF72_0850</name>
</gene>
<feature type="transmembrane region" description="Helical" evidence="8">
    <location>
        <begin position="542"/>
        <end position="561"/>
    </location>
</feature>
<dbReference type="Gene3D" id="3.30.70.1450">
    <property type="entry name" value="Regulator of K+ conductance, C-terminal domain"/>
    <property type="match status" value="1"/>
</dbReference>
<dbReference type="GO" id="GO:0006813">
    <property type="term" value="P:potassium ion transport"/>
    <property type="evidence" value="ECO:0007669"/>
    <property type="project" value="InterPro"/>
</dbReference>
<feature type="domain" description="RCK C-terminal" evidence="9">
    <location>
        <begin position="290"/>
        <end position="374"/>
    </location>
</feature>
<evidence type="ECO:0000256" key="3">
    <source>
        <dbReference type="ARBA" id="ARBA00022448"/>
    </source>
</evidence>
<dbReference type="PANTHER" id="PTHR30445">
    <property type="entry name" value="K(+)_H(+) ANTIPORTER SUBUNIT KHTT"/>
    <property type="match status" value="1"/>
</dbReference>
<evidence type="ECO:0000256" key="4">
    <source>
        <dbReference type="ARBA" id="ARBA00022475"/>
    </source>
</evidence>
<evidence type="ECO:0000256" key="7">
    <source>
        <dbReference type="ARBA" id="ARBA00023136"/>
    </source>
</evidence>
<feature type="transmembrane region" description="Helical" evidence="8">
    <location>
        <begin position="74"/>
        <end position="95"/>
    </location>
</feature>
<feature type="transmembrane region" description="Helical" evidence="8">
    <location>
        <begin position="384"/>
        <end position="404"/>
    </location>
</feature>
<dbReference type="GO" id="GO:0005886">
    <property type="term" value="C:plasma membrane"/>
    <property type="evidence" value="ECO:0007669"/>
    <property type="project" value="UniProtKB-SubCell"/>
</dbReference>
<feature type="transmembrane region" description="Helical" evidence="8">
    <location>
        <begin position="169"/>
        <end position="193"/>
    </location>
</feature>
<dbReference type="NCBIfam" id="NF003007">
    <property type="entry name" value="PRK03818.1"/>
    <property type="match status" value="1"/>
</dbReference>
<feature type="transmembrane region" description="Helical" evidence="8">
    <location>
        <begin position="102"/>
        <end position="121"/>
    </location>
</feature>
<accession>A0A1E5UB64</accession>
<evidence type="ECO:0000256" key="5">
    <source>
        <dbReference type="ARBA" id="ARBA00022692"/>
    </source>
</evidence>
<dbReference type="SUPFAM" id="SSF116726">
    <property type="entry name" value="TrkA C-terminal domain-like"/>
    <property type="match status" value="2"/>
</dbReference>
<evidence type="ECO:0000313" key="11">
    <source>
        <dbReference type="Proteomes" id="UP000095601"/>
    </source>
</evidence>
<comment type="caution">
    <text evidence="10">The sequence shown here is derived from an EMBL/GenBank/DDBJ whole genome shotgun (WGS) entry which is preliminary data.</text>
</comment>
<reference evidence="10 11" key="1">
    <citation type="submission" date="2016-09" db="EMBL/GenBank/DDBJ databases">
        <authorList>
            <person name="Capua I."/>
            <person name="De Benedictis P."/>
            <person name="Joannis T."/>
            <person name="Lombin L.H."/>
            <person name="Cattoli G."/>
        </authorList>
    </citation>
    <scope>NUCLEOTIDE SEQUENCE [LARGE SCALE GENOMIC DNA]</scope>
    <source>
        <strain evidence="10 11">NRS-1</strain>
    </source>
</reference>
<dbReference type="PROSITE" id="PS51202">
    <property type="entry name" value="RCK_C"/>
    <property type="match status" value="1"/>
</dbReference>
<dbReference type="InterPro" id="IPR006037">
    <property type="entry name" value="RCK_C"/>
</dbReference>
<keyword evidence="4" id="KW-1003">Cell membrane</keyword>
<feature type="transmembrane region" description="Helical" evidence="8">
    <location>
        <begin position="450"/>
        <end position="468"/>
    </location>
</feature>
<feature type="transmembrane region" description="Helical" evidence="8">
    <location>
        <begin position="42"/>
        <end position="62"/>
    </location>
</feature>
<feature type="transmembrane region" description="Helical" evidence="8">
    <location>
        <begin position="16"/>
        <end position="35"/>
    </location>
</feature>
<organism evidence="10 11">
    <name type="scientific">Cloacibacterium normanense</name>
    <dbReference type="NCBI Taxonomy" id="237258"/>
    <lineage>
        <taxon>Bacteria</taxon>
        <taxon>Pseudomonadati</taxon>
        <taxon>Bacteroidota</taxon>
        <taxon>Flavobacteriia</taxon>
        <taxon>Flavobacteriales</taxon>
        <taxon>Weeksellaceae</taxon>
    </lineage>
</organism>
<dbReference type="Pfam" id="PF06826">
    <property type="entry name" value="Asp-Al_Ex"/>
    <property type="match status" value="2"/>
</dbReference>